<gene>
    <name evidence="1" type="ORF">IWX90DRAFT_481333</name>
</gene>
<reference evidence="1 2" key="1">
    <citation type="journal article" date="2022" name="G3 (Bethesda)">
        <title>Enemy or ally: a genomic approach to elucidate the lifestyle of Phyllosticta citrichinaensis.</title>
        <authorList>
            <person name="Buijs V.A."/>
            <person name="Groenewald J.Z."/>
            <person name="Haridas S."/>
            <person name="LaButti K.M."/>
            <person name="Lipzen A."/>
            <person name="Martin F.M."/>
            <person name="Barry K."/>
            <person name="Grigoriev I.V."/>
            <person name="Crous P.W."/>
            <person name="Seidl M.F."/>
        </authorList>
    </citation>
    <scope>NUCLEOTIDE SEQUENCE [LARGE SCALE GENOMIC DNA]</scope>
    <source>
        <strain evidence="1 2">CBS 129764</strain>
    </source>
</reference>
<comment type="caution">
    <text evidence="1">The sequence shown here is derived from an EMBL/GenBank/DDBJ whole genome shotgun (WGS) entry which is preliminary data.</text>
</comment>
<dbReference type="EMBL" id="JBBWUH010000012">
    <property type="protein sequence ID" value="KAK8153665.1"/>
    <property type="molecule type" value="Genomic_DNA"/>
</dbReference>
<protein>
    <submittedName>
        <fullName evidence="1">Uncharacterized protein</fullName>
    </submittedName>
</protein>
<organism evidence="1 2">
    <name type="scientific">Phyllosticta citrichinensis</name>
    <dbReference type="NCBI Taxonomy" id="1130410"/>
    <lineage>
        <taxon>Eukaryota</taxon>
        <taxon>Fungi</taxon>
        <taxon>Dikarya</taxon>
        <taxon>Ascomycota</taxon>
        <taxon>Pezizomycotina</taxon>
        <taxon>Dothideomycetes</taxon>
        <taxon>Dothideomycetes incertae sedis</taxon>
        <taxon>Botryosphaeriales</taxon>
        <taxon>Phyllostictaceae</taxon>
        <taxon>Phyllosticta</taxon>
    </lineage>
</organism>
<proteinExistence type="predicted"/>
<evidence type="ECO:0000313" key="2">
    <source>
        <dbReference type="Proteomes" id="UP001456524"/>
    </source>
</evidence>
<evidence type="ECO:0000313" key="1">
    <source>
        <dbReference type="EMBL" id="KAK8153665.1"/>
    </source>
</evidence>
<dbReference type="Proteomes" id="UP001456524">
    <property type="component" value="Unassembled WGS sequence"/>
</dbReference>
<sequence length="208" mass="23026">MDGGLMIYGAKKPNGTSSRQVVWSRNNNVDVVLCFSIRVFVRQPVNMTSSLDTRPVPAWAPSSSKSFIMAHVCFTLRCLLVASPPAGYPSKGSECGVWVADNALIADFWIAESNAHNETALQSSESELEHVLAGASKLQVLIHRPQMLMTETHVLQKPNKQSTFLASTRAVRQFIEMIFPEVDESPDTGNIPLFLDAEREHPLQNGRF</sequence>
<keyword evidence="2" id="KW-1185">Reference proteome</keyword>
<name>A0ABR1XGG9_9PEZI</name>
<accession>A0ABR1XGG9</accession>